<dbReference type="OrthoDB" id="674604at2759"/>
<organism evidence="2 3">
    <name type="scientific">Hyaloscypha variabilis (strain UAMH 11265 / GT02V1 / F)</name>
    <name type="common">Meliniomyces variabilis</name>
    <dbReference type="NCBI Taxonomy" id="1149755"/>
    <lineage>
        <taxon>Eukaryota</taxon>
        <taxon>Fungi</taxon>
        <taxon>Dikarya</taxon>
        <taxon>Ascomycota</taxon>
        <taxon>Pezizomycotina</taxon>
        <taxon>Leotiomycetes</taxon>
        <taxon>Helotiales</taxon>
        <taxon>Hyaloscyphaceae</taxon>
        <taxon>Hyaloscypha</taxon>
        <taxon>Hyaloscypha variabilis</taxon>
    </lineage>
</organism>
<protein>
    <submittedName>
        <fullName evidence="2">HET-domain-containing protein</fullName>
    </submittedName>
</protein>
<reference evidence="2 3" key="1">
    <citation type="submission" date="2016-04" db="EMBL/GenBank/DDBJ databases">
        <title>A degradative enzymes factory behind the ericoid mycorrhizal symbiosis.</title>
        <authorList>
            <consortium name="DOE Joint Genome Institute"/>
            <person name="Martino E."/>
            <person name="Morin E."/>
            <person name="Grelet G."/>
            <person name="Kuo A."/>
            <person name="Kohler A."/>
            <person name="Daghino S."/>
            <person name="Barry K."/>
            <person name="Choi C."/>
            <person name="Cichocki N."/>
            <person name="Clum A."/>
            <person name="Copeland A."/>
            <person name="Hainaut M."/>
            <person name="Haridas S."/>
            <person name="Labutti K."/>
            <person name="Lindquist E."/>
            <person name="Lipzen A."/>
            <person name="Khouja H.-R."/>
            <person name="Murat C."/>
            <person name="Ohm R."/>
            <person name="Olson A."/>
            <person name="Spatafora J."/>
            <person name="Veneault-Fourrey C."/>
            <person name="Henrissat B."/>
            <person name="Grigoriev I."/>
            <person name="Martin F."/>
            <person name="Perotto S."/>
        </authorList>
    </citation>
    <scope>NUCLEOTIDE SEQUENCE [LARGE SCALE GENOMIC DNA]</scope>
    <source>
        <strain evidence="2 3">F</strain>
    </source>
</reference>
<feature type="domain" description="Heterokaryon incompatibility" evidence="1">
    <location>
        <begin position="22"/>
        <end position="111"/>
    </location>
</feature>
<evidence type="ECO:0000259" key="1">
    <source>
        <dbReference type="Pfam" id="PF06985"/>
    </source>
</evidence>
<keyword evidence="3" id="KW-1185">Reference proteome</keyword>
<dbReference type="Proteomes" id="UP000235786">
    <property type="component" value="Unassembled WGS sequence"/>
</dbReference>
<dbReference type="STRING" id="1149755.A0A2J6RPC6"/>
<evidence type="ECO:0000313" key="3">
    <source>
        <dbReference type="Proteomes" id="UP000235786"/>
    </source>
</evidence>
<dbReference type="PANTHER" id="PTHR10622:SF10">
    <property type="entry name" value="HET DOMAIN-CONTAINING PROTEIN"/>
    <property type="match status" value="1"/>
</dbReference>
<name>A0A2J6RPC6_HYAVF</name>
<evidence type="ECO:0000313" key="2">
    <source>
        <dbReference type="EMBL" id="PMD40376.1"/>
    </source>
</evidence>
<proteinExistence type="predicted"/>
<dbReference type="PANTHER" id="PTHR10622">
    <property type="entry name" value="HET DOMAIN-CONTAINING PROTEIN"/>
    <property type="match status" value="1"/>
</dbReference>
<dbReference type="AlphaFoldDB" id="A0A2J6RPC6"/>
<sequence length="539" mass="60849">MRLIHTGTYELYEFYDKQIPLYAILSHRWENDEVTFQDLRGGRGPNMAGWGKILGCCAQAAKNGWKYAWIDSCCIDKSSSAELSEAINSMFEWYRRAEVCYAYLSDVSWKNSTRGSNEVDFKNSKWFTRGWTLQELLAPQWVEFYDKDWGEIGTKSSLADLITSTTGITHLFNFGEACIAQKMSWASRRETTRVEDQAYCLMGLFDVHMPPLYGEGKKAFLRLQLEILSKSDDESIFAWYDSSGNKSGLLAPSPERFRKSGNIKRGNFDAKRPPHVMTNQGLRLELFLTAAAEAEVQSTKLERLSIPFTAATPQVSNSFLSPSYLAPLNCVLVSTDGRHPYRDNLVALPLSKGVDINATRGWSRRGELQFVESSELRGLERAVIYTIFDPPAHSYGRPGTVLIRTPSAPEFPFSVSQQYESGTGAYWTPNCEEGHMLKSFYREEELAALLFTSKRITKFALVIGSSGSVFWVDVQVVIGNISLESLVQNFVRSKDVRGGGERLSRDLSDGRVVSVSSKKQFQEGLYRYIVDLTVERKVV</sequence>
<dbReference type="InterPro" id="IPR010730">
    <property type="entry name" value="HET"/>
</dbReference>
<accession>A0A2J6RPC6</accession>
<gene>
    <name evidence="2" type="ORF">L207DRAFT_458948</name>
</gene>
<dbReference type="Pfam" id="PF06985">
    <property type="entry name" value="HET"/>
    <property type="match status" value="1"/>
</dbReference>
<dbReference type="EMBL" id="KZ613945">
    <property type="protein sequence ID" value="PMD40376.1"/>
    <property type="molecule type" value="Genomic_DNA"/>
</dbReference>